<dbReference type="AlphaFoldDB" id="A0A931G7H6"/>
<protein>
    <recommendedName>
        <fullName evidence="5">AMIN domain-containing protein</fullName>
    </recommendedName>
</protein>
<reference evidence="3" key="1">
    <citation type="submission" date="2020-11" db="EMBL/GenBank/DDBJ databases">
        <title>Isolation and identification of active actinomycetes.</title>
        <authorList>
            <person name="Sun X."/>
        </authorList>
    </citation>
    <scope>NUCLEOTIDE SEQUENCE</scope>
    <source>
        <strain evidence="3">NEAU-A11</strain>
    </source>
</reference>
<comment type="caution">
    <text evidence="3">The sequence shown here is derived from an EMBL/GenBank/DDBJ whole genome shotgun (WGS) entry which is preliminary data.</text>
</comment>
<evidence type="ECO:0000256" key="2">
    <source>
        <dbReference type="SAM" id="SignalP"/>
    </source>
</evidence>
<accession>A0A931G7H6</accession>
<feature type="signal peptide" evidence="2">
    <location>
        <begin position="1"/>
        <end position="19"/>
    </location>
</feature>
<dbReference type="Proteomes" id="UP000598146">
    <property type="component" value="Unassembled WGS sequence"/>
</dbReference>
<name>A0A931G7H6_9ACTN</name>
<feature type="region of interest" description="Disordered" evidence="1">
    <location>
        <begin position="228"/>
        <end position="323"/>
    </location>
</feature>
<keyword evidence="4" id="KW-1185">Reference proteome</keyword>
<evidence type="ECO:0000313" key="3">
    <source>
        <dbReference type="EMBL" id="MBG0568259.1"/>
    </source>
</evidence>
<feature type="chain" id="PRO_5039585054" description="AMIN domain-containing protein" evidence="2">
    <location>
        <begin position="20"/>
        <end position="323"/>
    </location>
</feature>
<organism evidence="3 4">
    <name type="scientific">Actinoplanes aureus</name>
    <dbReference type="NCBI Taxonomy" id="2792083"/>
    <lineage>
        <taxon>Bacteria</taxon>
        <taxon>Bacillati</taxon>
        <taxon>Actinomycetota</taxon>
        <taxon>Actinomycetes</taxon>
        <taxon>Micromonosporales</taxon>
        <taxon>Micromonosporaceae</taxon>
        <taxon>Actinoplanes</taxon>
    </lineage>
</organism>
<feature type="compositionally biased region" description="Low complexity" evidence="1">
    <location>
        <begin position="248"/>
        <end position="280"/>
    </location>
</feature>
<evidence type="ECO:0008006" key="5">
    <source>
        <dbReference type="Google" id="ProtNLM"/>
    </source>
</evidence>
<gene>
    <name evidence="3" type="ORF">I4J89_43230</name>
</gene>
<evidence type="ECO:0000256" key="1">
    <source>
        <dbReference type="SAM" id="MobiDB-lite"/>
    </source>
</evidence>
<evidence type="ECO:0000313" key="4">
    <source>
        <dbReference type="Proteomes" id="UP000598146"/>
    </source>
</evidence>
<sequence>MSLSVLVVTVVAAACSASAPRPAPSAPSAPDRVLAGPLDGRTGGWLTLGDAASRVRVYLATLPGLLYRISTGPDSGVAPVVKRRGGRVVVRLRGTDGEGLDEVRIVLNRDVRWDIRLPAGAGEQQLHLRDGRVGRIDLGASGLAELWLPDPAGTVPVTFIGGTGTALVTAATAAPFKIRFDRGAGSVRTPWSVNNGTAAGTVLRERGFAWTPDRYLIRAKDGLGRLILHRPVQRRPEPAARPGDLPKPAARPGGPKGPAARHGGPAARPGGPTGPAVRPGGPNGRAARSGHPNRLGVRPGDRNGARRASRPPARPGGAIRRPA</sequence>
<keyword evidence="2" id="KW-0732">Signal</keyword>
<dbReference type="EMBL" id="JADQTO010000036">
    <property type="protein sequence ID" value="MBG0568259.1"/>
    <property type="molecule type" value="Genomic_DNA"/>
</dbReference>
<dbReference type="RefSeq" id="WP_196420034.1">
    <property type="nucleotide sequence ID" value="NZ_JADQTO010000036.1"/>
</dbReference>
<proteinExistence type="predicted"/>